<dbReference type="InterPro" id="IPR025641">
    <property type="entry name" value="DUF4340"/>
</dbReference>
<organism evidence="2">
    <name type="scientific">marine metagenome</name>
    <dbReference type="NCBI Taxonomy" id="408172"/>
    <lineage>
        <taxon>unclassified sequences</taxon>
        <taxon>metagenomes</taxon>
        <taxon>ecological metagenomes</taxon>
    </lineage>
</organism>
<proteinExistence type="predicted"/>
<accession>A0A382LJE0</accession>
<evidence type="ECO:0000313" key="2">
    <source>
        <dbReference type="EMBL" id="SVC36908.1"/>
    </source>
</evidence>
<feature type="domain" description="DUF4340" evidence="1">
    <location>
        <begin position="110"/>
        <end position="258"/>
    </location>
</feature>
<feature type="non-terminal residue" evidence="2">
    <location>
        <position position="298"/>
    </location>
</feature>
<sequence length="298" mass="33064">MNLRLSILLVVVLVIFGGTFLVLRFTDSNEIKDGNPWLYRIDEGDIIAVELVYQGEEIAYFRSPASLDWYIAGESGVSPDIPVFQQKWGGTPLLLSGPRVTRPLLDTIDDAAGFGLEPPETAVTVFDRYGNTVEFHLGVPTPDNENQYARLVGDDALVTVPIEWAQVVNRLAFDPPVGRLYQIDPRDILLVQFFRGKDAATRYVIEDGTGRWFLDGEDPKLVDPGPWAESLQSLLSPRMDQIFAHNIDDPGLYGLEPPNTVVVIPRLGGKSTIEWSIGDLTPDGQFRYVDVITGSLMS</sequence>
<name>A0A382LJE0_9ZZZZ</name>
<dbReference type="Pfam" id="PF14238">
    <property type="entry name" value="DUF4340"/>
    <property type="match status" value="1"/>
</dbReference>
<reference evidence="2" key="1">
    <citation type="submission" date="2018-05" db="EMBL/GenBank/DDBJ databases">
        <authorList>
            <person name="Lanie J.A."/>
            <person name="Ng W.-L."/>
            <person name="Kazmierczak K.M."/>
            <person name="Andrzejewski T.M."/>
            <person name="Davidsen T.M."/>
            <person name="Wayne K.J."/>
            <person name="Tettelin H."/>
            <person name="Glass J.I."/>
            <person name="Rusch D."/>
            <person name="Podicherti R."/>
            <person name="Tsui H.-C.T."/>
            <person name="Winkler M.E."/>
        </authorList>
    </citation>
    <scope>NUCLEOTIDE SEQUENCE</scope>
</reference>
<dbReference type="AlphaFoldDB" id="A0A382LJE0"/>
<dbReference type="EMBL" id="UINC01087494">
    <property type="protein sequence ID" value="SVC36908.1"/>
    <property type="molecule type" value="Genomic_DNA"/>
</dbReference>
<protein>
    <recommendedName>
        <fullName evidence="1">DUF4340 domain-containing protein</fullName>
    </recommendedName>
</protein>
<evidence type="ECO:0000259" key="1">
    <source>
        <dbReference type="Pfam" id="PF14238"/>
    </source>
</evidence>
<gene>
    <name evidence="2" type="ORF">METZ01_LOCUS289762</name>
</gene>